<proteinExistence type="predicted"/>
<keyword evidence="3" id="KW-1185">Reference proteome</keyword>
<sequence>MAIVRALQFLLLGNNLVVNGHTINSPTLNDFKSPPATSRAKFRYWFPDASISIESLQRDIADLGSIGAGGFELVPFYVYGLPANVDPPTDWNIYGFGTEAFRAVFEAALDAAVQNDVLMDFSLGASQGQGTPAEPGTEGLAVHLQLGVATVSSGMLVTGPVPEPQNLTGTLMTGGGFMHGLTNSEKGELKGVIAGRVISESTNETPESPRTVEIDDKSIIDLNPFVKNGHLNWRVPSGSDNWKIFAFWEGFTNQVSCSGGVNGTTTIEKGSLVVDHFSKAGAKVHTSFFDQHVLTGKRTRENLRRNGRYAWEDSMELLFALPWTRGFLERFENTHGYSLVKYLPLLFNKGNSWANSYSLYKEEYVYGDYDTEGVSIHNANYRWTLSECYREYLDYHVRWARSRGIEFSTQVSYNLPLSFLNEIPSVDGPEGESLGFADDMDAYRSLAGPAQLSGKTDISSEVGAVFQPAFSQTVPELLQLIQKSYAGGLTMMVVHGMAYSGPYVGTSWPGYQPFSFRVSDSWSRVQPAWQHMDDVLGYLGRTQHILKAGKPRIDLAIYHSSSRWGPGRIYESDNLQAQGFTYNFLGPQNLQLREASVSKGLLAPNGPGYKALVFPNNTQINGNVLSKVRQFDRAGLPIFFVGQLQHLPISAQPNETYNASEIVRKLISRGKNIYHVSTNDDLPAALAKARVTPRVQSRGQTRSILSVYRTEPESETDYVWILNDGNTTASFIVEFEVSGDVRPFSLNAWAGNTQAIAQFSLSKNRVHIPLKLQPDETAIIAFRPLTGIRPAYVTETSGKVEAVGYTANGKLYANLKGPSTVTVEGAKEHTHTLRATVPPPLSITLWDLEIQDWRGWPNDTSSIDPEISVHKFHKQPLLPWKDISPELESVSGIGTYSATFTVPDVKDIGAYLSVGPIFNTLRVLINGHRVGPFGADDVKVDISDRLRRNKSNSIEIEVSTTLYNRLKADVNSTLVMGYPLSMSYPEFASAENQEYGLQGPVVIDWVVKRLIS</sequence>
<dbReference type="SUPFAM" id="SSF49785">
    <property type="entry name" value="Galactose-binding domain-like"/>
    <property type="match status" value="1"/>
</dbReference>
<evidence type="ECO:0000313" key="2">
    <source>
        <dbReference type="EMBL" id="KAL2788241.1"/>
    </source>
</evidence>
<dbReference type="Proteomes" id="UP001610563">
    <property type="component" value="Unassembled WGS sequence"/>
</dbReference>
<accession>A0ABR4FYC4</accession>
<feature type="chain" id="PRO_5047286786" description="Secreted protein" evidence="1">
    <location>
        <begin position="21"/>
        <end position="1012"/>
    </location>
</feature>
<protein>
    <recommendedName>
        <fullName evidence="4">Secreted protein</fullName>
    </recommendedName>
</protein>
<comment type="caution">
    <text evidence="2">The sequence shown here is derived from an EMBL/GenBank/DDBJ whole genome shotgun (WGS) entry which is preliminary data.</text>
</comment>
<name>A0ABR4FYC4_9EURO</name>
<dbReference type="Gene3D" id="2.60.120.260">
    <property type="entry name" value="Galactose-binding domain-like"/>
    <property type="match status" value="1"/>
</dbReference>
<feature type="signal peptide" evidence="1">
    <location>
        <begin position="1"/>
        <end position="20"/>
    </location>
</feature>
<dbReference type="PANTHER" id="PTHR36848">
    <property type="entry name" value="DNA-BINDING PROTEIN (PUTATIVE SECRETED PROTEIN)-RELATED"/>
    <property type="match status" value="1"/>
</dbReference>
<reference evidence="2 3" key="1">
    <citation type="submission" date="2024-07" db="EMBL/GenBank/DDBJ databases">
        <title>Section-level genome sequencing and comparative genomics of Aspergillus sections Usti and Cavernicolus.</title>
        <authorList>
            <consortium name="Lawrence Berkeley National Laboratory"/>
            <person name="Nybo J.L."/>
            <person name="Vesth T.C."/>
            <person name="Theobald S."/>
            <person name="Frisvad J.C."/>
            <person name="Larsen T.O."/>
            <person name="Kjaerboelling I."/>
            <person name="Rothschild-Mancinelli K."/>
            <person name="Lyhne E.K."/>
            <person name="Kogle M.E."/>
            <person name="Barry K."/>
            <person name="Clum A."/>
            <person name="Na H."/>
            <person name="Ledsgaard L."/>
            <person name="Lin J."/>
            <person name="Lipzen A."/>
            <person name="Kuo A."/>
            <person name="Riley R."/>
            <person name="Mondo S."/>
            <person name="Labutti K."/>
            <person name="Haridas S."/>
            <person name="Pangalinan J."/>
            <person name="Salamov A.A."/>
            <person name="Simmons B.A."/>
            <person name="Magnuson J.K."/>
            <person name="Chen J."/>
            <person name="Drula E."/>
            <person name="Henrissat B."/>
            <person name="Wiebenga A."/>
            <person name="Lubbers R.J."/>
            <person name="Gomes A.C."/>
            <person name="Makela M.R."/>
            <person name="Stajich J."/>
            <person name="Grigoriev I.V."/>
            <person name="Mortensen U.H."/>
            <person name="De Vries R.P."/>
            <person name="Baker S.E."/>
            <person name="Andersen M.R."/>
        </authorList>
    </citation>
    <scope>NUCLEOTIDE SEQUENCE [LARGE SCALE GENOMIC DNA]</scope>
    <source>
        <strain evidence="2 3">CBS 209.92</strain>
    </source>
</reference>
<dbReference type="InterPro" id="IPR008979">
    <property type="entry name" value="Galactose-bd-like_sf"/>
</dbReference>
<keyword evidence="1" id="KW-0732">Signal</keyword>
<evidence type="ECO:0000313" key="3">
    <source>
        <dbReference type="Proteomes" id="UP001610563"/>
    </source>
</evidence>
<dbReference type="PANTHER" id="PTHR36848:SF2">
    <property type="entry name" value="SECRETED PROTEIN"/>
    <property type="match status" value="1"/>
</dbReference>
<dbReference type="Pfam" id="PF17132">
    <property type="entry name" value="Glyco_hydro_106"/>
    <property type="match status" value="1"/>
</dbReference>
<dbReference type="EMBL" id="JBFTWV010000082">
    <property type="protein sequence ID" value="KAL2788241.1"/>
    <property type="molecule type" value="Genomic_DNA"/>
</dbReference>
<evidence type="ECO:0008006" key="4">
    <source>
        <dbReference type="Google" id="ProtNLM"/>
    </source>
</evidence>
<evidence type="ECO:0000256" key="1">
    <source>
        <dbReference type="SAM" id="SignalP"/>
    </source>
</evidence>
<organism evidence="2 3">
    <name type="scientific">Aspergillus keveii</name>
    <dbReference type="NCBI Taxonomy" id="714993"/>
    <lineage>
        <taxon>Eukaryota</taxon>
        <taxon>Fungi</taxon>
        <taxon>Dikarya</taxon>
        <taxon>Ascomycota</taxon>
        <taxon>Pezizomycotina</taxon>
        <taxon>Eurotiomycetes</taxon>
        <taxon>Eurotiomycetidae</taxon>
        <taxon>Eurotiales</taxon>
        <taxon>Aspergillaceae</taxon>
        <taxon>Aspergillus</taxon>
        <taxon>Aspergillus subgen. Nidulantes</taxon>
    </lineage>
</organism>
<gene>
    <name evidence="2" type="ORF">BJX66DRAFT_352829</name>
</gene>
<dbReference type="InterPro" id="IPR053161">
    <property type="entry name" value="Ulvan_degrading_GH"/>
</dbReference>